<comment type="catalytic activity">
    <reaction evidence="1">
        <text>S-ubiquitinyl-[E2 ubiquitin-conjugating enzyme]-L-cysteine + [acceptor protein]-L-lysine = [E2 ubiquitin-conjugating enzyme]-L-cysteine + N(6)-ubiquitinyl-[acceptor protein]-L-lysine.</text>
        <dbReference type="EC" id="2.3.2.27"/>
    </reaction>
</comment>
<evidence type="ECO:0000256" key="2">
    <source>
        <dbReference type="ARBA" id="ARBA00012483"/>
    </source>
</evidence>
<dbReference type="SMART" id="SM00184">
    <property type="entry name" value="RING"/>
    <property type="match status" value="1"/>
</dbReference>
<name>A0A6A3B7U4_HIBSY</name>
<feature type="compositionally biased region" description="Low complexity" evidence="9">
    <location>
        <begin position="319"/>
        <end position="331"/>
    </location>
</feature>
<gene>
    <name evidence="11" type="ORF">F3Y22_tig00110213pilonHSYRG00246</name>
</gene>
<dbReference type="Pfam" id="PF14369">
    <property type="entry name" value="Zn_ribbon_19"/>
    <property type="match status" value="1"/>
</dbReference>
<dbReference type="OrthoDB" id="21204at2759"/>
<sequence>MGDRQASSYWCYVCSQTVNPTTDPEIKCPLCDSGFVEEMAGIRNHSNTNTNAIDSGSVNNLSLWAPILLGLIGGLSPSSQLRIASRDQINGTNSQDWLEDDELGRESESSVPRRTTRGSTSAVRMLRDMRTMAASDSENSENGRDRSGRMILFDPINEEALVVQGSFDVNRCRNPSHRPASSFGGDHIRGSGWDILLQYLSENDPNRYGTLPAQKEAVEAMPTITVEENSQCPVCLEEFEIGNEAKEMPCKHKFHVGCIIPWLELHSSCPVCRFQLPLDDSKIEPNGDSSSAQSSGRVGSGRRYWIPIPWPYDGLGTLSGSQSESTSAPSSETIPGNENAAQRDAN</sequence>
<keyword evidence="12" id="KW-1185">Reference proteome</keyword>
<dbReference type="InterPro" id="IPR001841">
    <property type="entry name" value="Znf_RING"/>
</dbReference>
<feature type="domain" description="RING-type" evidence="10">
    <location>
        <begin position="232"/>
        <end position="273"/>
    </location>
</feature>
<evidence type="ECO:0000259" key="10">
    <source>
        <dbReference type="PROSITE" id="PS50089"/>
    </source>
</evidence>
<dbReference type="InterPro" id="IPR013083">
    <property type="entry name" value="Znf_RING/FYVE/PHD"/>
</dbReference>
<feature type="region of interest" description="Disordered" evidence="9">
    <location>
        <begin position="92"/>
        <end position="126"/>
    </location>
</feature>
<dbReference type="SUPFAM" id="SSF57850">
    <property type="entry name" value="RING/U-box"/>
    <property type="match status" value="1"/>
</dbReference>
<dbReference type="GO" id="GO:0061630">
    <property type="term" value="F:ubiquitin protein ligase activity"/>
    <property type="evidence" value="ECO:0007669"/>
    <property type="project" value="UniProtKB-EC"/>
</dbReference>
<dbReference type="PANTHER" id="PTHR15710">
    <property type="entry name" value="E3 UBIQUITIN-PROTEIN LIGASE PRAJA"/>
    <property type="match status" value="1"/>
</dbReference>
<dbReference type="Proteomes" id="UP000436088">
    <property type="component" value="Unassembled WGS sequence"/>
</dbReference>
<keyword evidence="7" id="KW-0862">Zinc</keyword>
<dbReference type="GO" id="GO:0005737">
    <property type="term" value="C:cytoplasm"/>
    <property type="evidence" value="ECO:0007669"/>
    <property type="project" value="TreeGrafter"/>
</dbReference>
<organism evidence="11 12">
    <name type="scientific">Hibiscus syriacus</name>
    <name type="common">Rose of Sharon</name>
    <dbReference type="NCBI Taxonomy" id="106335"/>
    <lineage>
        <taxon>Eukaryota</taxon>
        <taxon>Viridiplantae</taxon>
        <taxon>Streptophyta</taxon>
        <taxon>Embryophyta</taxon>
        <taxon>Tracheophyta</taxon>
        <taxon>Spermatophyta</taxon>
        <taxon>Magnoliopsida</taxon>
        <taxon>eudicotyledons</taxon>
        <taxon>Gunneridae</taxon>
        <taxon>Pentapetalae</taxon>
        <taxon>rosids</taxon>
        <taxon>malvids</taxon>
        <taxon>Malvales</taxon>
        <taxon>Malvaceae</taxon>
        <taxon>Malvoideae</taxon>
        <taxon>Hibiscus</taxon>
    </lineage>
</organism>
<feature type="region of interest" description="Disordered" evidence="9">
    <location>
        <begin position="316"/>
        <end position="346"/>
    </location>
</feature>
<evidence type="ECO:0000313" key="11">
    <source>
        <dbReference type="EMBL" id="KAE8713284.1"/>
    </source>
</evidence>
<dbReference type="CDD" id="cd16667">
    <property type="entry name" value="RING-H2_RNF126-like"/>
    <property type="match status" value="1"/>
</dbReference>
<reference evidence="11" key="1">
    <citation type="submission" date="2019-09" db="EMBL/GenBank/DDBJ databases">
        <title>Draft genome information of white flower Hibiscus syriacus.</title>
        <authorList>
            <person name="Kim Y.-M."/>
        </authorList>
    </citation>
    <scope>NUCLEOTIDE SEQUENCE [LARGE SCALE GENOMIC DNA]</scope>
    <source>
        <strain evidence="11">YM2019G1</strain>
    </source>
</reference>
<evidence type="ECO:0000313" key="12">
    <source>
        <dbReference type="Proteomes" id="UP000436088"/>
    </source>
</evidence>
<keyword evidence="3" id="KW-0808">Transferase</keyword>
<dbReference type="Pfam" id="PF13639">
    <property type="entry name" value="zf-RING_2"/>
    <property type="match status" value="1"/>
</dbReference>
<dbReference type="EMBL" id="VEPZ02000879">
    <property type="protein sequence ID" value="KAE8713284.1"/>
    <property type="molecule type" value="Genomic_DNA"/>
</dbReference>
<dbReference type="PANTHER" id="PTHR15710:SF22">
    <property type="entry name" value="RING-TYPE E3 UBIQUITIN TRANSFERASE"/>
    <property type="match status" value="1"/>
</dbReference>
<keyword evidence="6" id="KW-0833">Ubl conjugation pathway</keyword>
<evidence type="ECO:0000256" key="3">
    <source>
        <dbReference type="ARBA" id="ARBA00022679"/>
    </source>
</evidence>
<dbReference type="GO" id="GO:0016567">
    <property type="term" value="P:protein ubiquitination"/>
    <property type="evidence" value="ECO:0007669"/>
    <property type="project" value="TreeGrafter"/>
</dbReference>
<feature type="compositionally biased region" description="Polar residues" evidence="9">
    <location>
        <begin position="109"/>
        <end position="122"/>
    </location>
</feature>
<evidence type="ECO:0000256" key="8">
    <source>
        <dbReference type="PROSITE-ProRule" id="PRU00175"/>
    </source>
</evidence>
<feature type="compositionally biased region" description="Low complexity" evidence="9">
    <location>
        <begin position="289"/>
        <end position="301"/>
    </location>
</feature>
<dbReference type="EC" id="2.3.2.27" evidence="2"/>
<feature type="region of interest" description="Disordered" evidence="9">
    <location>
        <begin position="282"/>
        <end position="301"/>
    </location>
</feature>
<dbReference type="InterPro" id="IPR039525">
    <property type="entry name" value="RNF126-like_zinc-ribbon"/>
</dbReference>
<keyword evidence="5 8" id="KW-0863">Zinc-finger</keyword>
<evidence type="ECO:0000256" key="7">
    <source>
        <dbReference type="ARBA" id="ARBA00022833"/>
    </source>
</evidence>
<evidence type="ECO:0000256" key="4">
    <source>
        <dbReference type="ARBA" id="ARBA00022723"/>
    </source>
</evidence>
<proteinExistence type="predicted"/>
<dbReference type="PROSITE" id="PS50089">
    <property type="entry name" value="ZF_RING_2"/>
    <property type="match status" value="1"/>
</dbReference>
<evidence type="ECO:0000256" key="5">
    <source>
        <dbReference type="ARBA" id="ARBA00022771"/>
    </source>
</evidence>
<dbReference type="AlphaFoldDB" id="A0A6A3B7U4"/>
<dbReference type="Gene3D" id="3.30.40.10">
    <property type="entry name" value="Zinc/RING finger domain, C3HC4 (zinc finger)"/>
    <property type="match status" value="1"/>
</dbReference>
<comment type="caution">
    <text evidence="11">The sequence shown here is derived from an EMBL/GenBank/DDBJ whole genome shotgun (WGS) entry which is preliminary data.</text>
</comment>
<keyword evidence="4" id="KW-0479">Metal-binding</keyword>
<dbReference type="GO" id="GO:0008270">
    <property type="term" value="F:zinc ion binding"/>
    <property type="evidence" value="ECO:0007669"/>
    <property type="project" value="UniProtKB-KW"/>
</dbReference>
<evidence type="ECO:0000256" key="9">
    <source>
        <dbReference type="SAM" id="MobiDB-lite"/>
    </source>
</evidence>
<evidence type="ECO:0000256" key="6">
    <source>
        <dbReference type="ARBA" id="ARBA00022786"/>
    </source>
</evidence>
<accession>A0A6A3B7U4</accession>
<protein>
    <recommendedName>
        <fullName evidence="2">RING-type E3 ubiquitin transferase</fullName>
        <ecNumber evidence="2">2.3.2.27</ecNumber>
    </recommendedName>
</protein>
<dbReference type="FunFam" id="3.30.40.10:FF:000022">
    <property type="entry name" value="E3 ubiquitin-protein ligase RING1-like"/>
    <property type="match status" value="1"/>
</dbReference>
<evidence type="ECO:0000256" key="1">
    <source>
        <dbReference type="ARBA" id="ARBA00000900"/>
    </source>
</evidence>